<evidence type="ECO:0000313" key="2">
    <source>
        <dbReference type="Proteomes" id="UP000268093"/>
    </source>
</evidence>
<reference evidence="1 2" key="1">
    <citation type="journal article" date="2018" name="New Phytol.">
        <title>Phylogenomics of Endogonaceae and evolution of mycorrhizas within Mucoromycota.</title>
        <authorList>
            <person name="Chang Y."/>
            <person name="Desiro A."/>
            <person name="Na H."/>
            <person name="Sandor L."/>
            <person name="Lipzen A."/>
            <person name="Clum A."/>
            <person name="Barry K."/>
            <person name="Grigoriev I.V."/>
            <person name="Martin F.M."/>
            <person name="Stajich J.E."/>
            <person name="Smith M.E."/>
            <person name="Bonito G."/>
            <person name="Spatafora J.W."/>
        </authorList>
    </citation>
    <scope>NUCLEOTIDE SEQUENCE [LARGE SCALE GENOMIC DNA]</scope>
    <source>
        <strain evidence="1 2">GMNB39</strain>
    </source>
</reference>
<keyword evidence="2" id="KW-1185">Reference proteome</keyword>
<gene>
    <name evidence="1" type="ORF">BC936DRAFT_140214</name>
</gene>
<feature type="non-terminal residue" evidence="1">
    <location>
        <position position="219"/>
    </location>
</feature>
<sequence length="219" mass="24080">MTDSFESFVNLDWLGADNDPPATATTTTGTTPSPNPDPDLDLDTMSSSDLFKYFLDSEMAKDLNSTTHDHHLTYPQLANDSTTNLPLMPSLVSPSALMSTQTTITSQILAQRTSTFSLPNSPASSHHPDDDLAMAEVKTEPVPLNTAEMLRVLNTTSQQQATPAQKPASPTKMQRAGSEDSEDEPMLPTDAADLKKMTSKERRQLRNKISARNFRVRRK</sequence>
<organism evidence="1 2">
    <name type="scientific">Jimgerdemannia flammicorona</name>
    <dbReference type="NCBI Taxonomy" id="994334"/>
    <lineage>
        <taxon>Eukaryota</taxon>
        <taxon>Fungi</taxon>
        <taxon>Fungi incertae sedis</taxon>
        <taxon>Mucoromycota</taxon>
        <taxon>Mucoromycotina</taxon>
        <taxon>Endogonomycetes</taxon>
        <taxon>Endogonales</taxon>
        <taxon>Endogonaceae</taxon>
        <taxon>Jimgerdemannia</taxon>
    </lineage>
</organism>
<protein>
    <submittedName>
        <fullName evidence="1">Uncharacterized protein</fullName>
    </submittedName>
</protein>
<dbReference type="OrthoDB" id="5571888at2759"/>
<evidence type="ECO:0000313" key="1">
    <source>
        <dbReference type="EMBL" id="RUP06800.1"/>
    </source>
</evidence>
<dbReference type="PROSITE" id="PS00036">
    <property type="entry name" value="BZIP_BASIC"/>
    <property type="match status" value="1"/>
</dbReference>
<dbReference type="EMBL" id="RBNI01016631">
    <property type="protein sequence ID" value="RUP06800.1"/>
    <property type="molecule type" value="Genomic_DNA"/>
</dbReference>
<dbReference type="GO" id="GO:0003700">
    <property type="term" value="F:DNA-binding transcription factor activity"/>
    <property type="evidence" value="ECO:0007669"/>
    <property type="project" value="InterPro"/>
</dbReference>
<proteinExistence type="predicted"/>
<dbReference type="Proteomes" id="UP000268093">
    <property type="component" value="Unassembled WGS sequence"/>
</dbReference>
<dbReference type="InterPro" id="IPR004827">
    <property type="entry name" value="bZIP"/>
</dbReference>
<accession>A0A433AVW3</accession>
<dbReference type="AlphaFoldDB" id="A0A433AVW3"/>
<name>A0A433AVW3_9FUNG</name>
<comment type="caution">
    <text evidence="1">The sequence shown here is derived from an EMBL/GenBank/DDBJ whole genome shotgun (WGS) entry which is preliminary data.</text>
</comment>